<organism evidence="1 2">
    <name type="scientific">Photobacterium damselae</name>
    <dbReference type="NCBI Taxonomy" id="38293"/>
    <lineage>
        <taxon>Bacteria</taxon>
        <taxon>Pseudomonadati</taxon>
        <taxon>Pseudomonadota</taxon>
        <taxon>Gammaproteobacteria</taxon>
        <taxon>Vibrionales</taxon>
        <taxon>Vibrionaceae</taxon>
        <taxon>Photobacterium</taxon>
    </lineage>
</organism>
<accession>A0ACD3T1P6</accession>
<proteinExistence type="predicted"/>
<sequence>MVGLAIAIAIAIAIAGGTWLSWFKDSPIEAWLANGPFGKDKEARFRDEYAVLEDPKQALMTWLNFIIGIKVTVYPMNKVTGQLHLSADVLQRVKAKPKTHCIHIATNLPIALNEQNITIEAVQAIKETQLTLKTAHTSTKLMKLQALSPEGITSVGNSFIYFVNAPKLPEKKPITGMRTQTFYEEVVLAKARVTYQDTVFPLPSLDKDEMVINQYAPSKVNFTQHQDEWADNFESTVG</sequence>
<protein>
    <submittedName>
        <fullName evidence="1">Uncharacterized protein</fullName>
    </submittedName>
</protein>
<reference evidence="1" key="1">
    <citation type="submission" date="2018-03" db="EMBL/GenBank/DDBJ databases">
        <title>Genomic characterization of a polymicrobial infection associated with a disease outbreak in Pacific white shrimp (Litopenaeus vannamei).</title>
        <authorList>
            <person name="Turner J.W."/>
            <person name="Bachand P.T."/>
            <person name="Tallman J."/>
            <person name="Elledge N.C."/>
            <person name="Pinnell L.J."/>
            <person name="Laughlin R.C."/>
            <person name="Zimba P.V."/>
        </authorList>
    </citation>
    <scope>NUCLEOTIDE SEQUENCE</scope>
    <source>
        <strain evidence="1">Hep-2b-22</strain>
    </source>
</reference>
<evidence type="ECO:0000313" key="1">
    <source>
        <dbReference type="EMBL" id="TMX76666.1"/>
    </source>
</evidence>
<name>A0ACD3T1P6_PHODM</name>
<dbReference type="Proteomes" id="UP000718715">
    <property type="component" value="Unassembled WGS sequence"/>
</dbReference>
<comment type="caution">
    <text evidence="1">The sequence shown here is derived from an EMBL/GenBank/DDBJ whole genome shotgun (WGS) entry which is preliminary data.</text>
</comment>
<dbReference type="EMBL" id="PZOJ01000024">
    <property type="protein sequence ID" value="TMX76666.1"/>
    <property type="molecule type" value="Genomic_DNA"/>
</dbReference>
<evidence type="ECO:0000313" key="2">
    <source>
        <dbReference type="Proteomes" id="UP000718715"/>
    </source>
</evidence>
<keyword evidence="2" id="KW-1185">Reference proteome</keyword>
<gene>
    <name evidence="1" type="ORF">DA092_07210</name>
</gene>